<sequence>MIETSDFLNSIKYGSIVFPEVKESPITFLGIAKQPHYEDVWSNIYAFYFDVNAEHGMRNLFIDALLSNIAKHDSQFEFDFNFNIIREYSTENKGRIDLLLKSHKEAIIIENKVNHILNNDLNDYWQSVESPSKIGIVLTLNRVLNVPHPQFINITHLELMQSVMQQLGGYIIGSNPKFITFLTDFYQNIINLSTTMDTQNIKLFYNYNSEIVKVVELQQNVKQHIKSEVKKAAELIGLKNYTLGGANEDRFSYYVSSRNNNLLYTILFEKLLSPERELMIIVELQNDLLKDREQYKSIDFDNSERALMKEEAFYGGKERYAHFALQIFHLENADIENLSGYIARKINESKLKCIFEKIEAIVPVRQ</sequence>
<evidence type="ECO:0000313" key="1">
    <source>
        <dbReference type="EMBL" id="PZX10546.1"/>
    </source>
</evidence>
<proteinExistence type="predicted"/>
<organism evidence="1 2">
    <name type="scientific">Breznakibacter xylanolyticus</name>
    <dbReference type="NCBI Taxonomy" id="990"/>
    <lineage>
        <taxon>Bacteria</taxon>
        <taxon>Pseudomonadati</taxon>
        <taxon>Bacteroidota</taxon>
        <taxon>Bacteroidia</taxon>
        <taxon>Marinilabiliales</taxon>
        <taxon>Marinilabiliaceae</taxon>
        <taxon>Breznakibacter</taxon>
    </lineage>
</organism>
<gene>
    <name evidence="1" type="ORF">LX69_03358</name>
</gene>
<dbReference type="Pfam" id="PF14281">
    <property type="entry name" value="PDDEXK_4"/>
    <property type="match status" value="1"/>
</dbReference>
<dbReference type="AlphaFoldDB" id="A0A2W7NBW8"/>
<name>A0A2W7NBW8_9BACT</name>
<dbReference type="InterPro" id="IPR029470">
    <property type="entry name" value="PDDEXK_4"/>
</dbReference>
<dbReference type="RefSeq" id="WP_111447133.1">
    <property type="nucleotide sequence ID" value="NZ_QKZK01000051.1"/>
</dbReference>
<comment type="caution">
    <text evidence="1">The sequence shown here is derived from an EMBL/GenBank/DDBJ whole genome shotgun (WGS) entry which is preliminary data.</text>
</comment>
<dbReference type="Proteomes" id="UP000249239">
    <property type="component" value="Unassembled WGS sequence"/>
</dbReference>
<evidence type="ECO:0000313" key="2">
    <source>
        <dbReference type="Proteomes" id="UP000249239"/>
    </source>
</evidence>
<reference evidence="1 2" key="1">
    <citation type="submission" date="2018-06" db="EMBL/GenBank/DDBJ databases">
        <title>Genomic Encyclopedia of Archaeal and Bacterial Type Strains, Phase II (KMG-II): from individual species to whole genera.</title>
        <authorList>
            <person name="Goeker M."/>
        </authorList>
    </citation>
    <scope>NUCLEOTIDE SEQUENCE [LARGE SCALE GENOMIC DNA]</scope>
    <source>
        <strain evidence="1 2">DSM 6779</strain>
    </source>
</reference>
<accession>A0A2W7NBW8</accession>
<dbReference type="OrthoDB" id="1099676at2"/>
<dbReference type="EMBL" id="QKZK01000051">
    <property type="protein sequence ID" value="PZX10546.1"/>
    <property type="molecule type" value="Genomic_DNA"/>
</dbReference>
<protein>
    <submittedName>
        <fullName evidence="1">PD-(D/E)XK nuclease superfamily protein</fullName>
    </submittedName>
</protein>
<keyword evidence="2" id="KW-1185">Reference proteome</keyword>